<feature type="domain" description="HTH crp-type" evidence="5">
    <location>
        <begin position="155"/>
        <end position="223"/>
    </location>
</feature>
<dbReference type="GO" id="GO:0003677">
    <property type="term" value="F:DNA binding"/>
    <property type="evidence" value="ECO:0007669"/>
    <property type="project" value="UniProtKB-KW"/>
</dbReference>
<dbReference type="Pfam" id="PF13545">
    <property type="entry name" value="HTH_Crp_2"/>
    <property type="match status" value="1"/>
</dbReference>
<dbReference type="SMART" id="SM00419">
    <property type="entry name" value="HTH_CRP"/>
    <property type="match status" value="1"/>
</dbReference>
<reference evidence="6 7" key="1">
    <citation type="submission" date="2009-04" db="EMBL/GenBank/DDBJ databases">
        <authorList>
            <person name="Sebastian Y."/>
            <person name="Madupu R."/>
            <person name="Durkin A.S."/>
            <person name="Torralba M."/>
            <person name="Methe B."/>
            <person name="Sutton G.G."/>
            <person name="Strausberg R.L."/>
            <person name="Nelson K.E."/>
        </authorList>
    </citation>
    <scope>NUCLEOTIDE SEQUENCE [LARGE SCALE GENOMIC DNA]</scope>
    <source>
        <strain evidence="7">ATCC 35406 / BCRC 14492 / JCM 8526 / NCTC 13058 / HG 370</strain>
    </source>
</reference>
<evidence type="ECO:0000256" key="3">
    <source>
        <dbReference type="ARBA" id="ARBA00023163"/>
    </source>
</evidence>
<dbReference type="AlphaFoldDB" id="C3JA45"/>
<dbReference type="STRING" id="553175.POREN0001_0968"/>
<dbReference type="InterPro" id="IPR014710">
    <property type="entry name" value="RmlC-like_jellyroll"/>
</dbReference>
<evidence type="ECO:0000259" key="5">
    <source>
        <dbReference type="PROSITE" id="PS51063"/>
    </source>
</evidence>
<dbReference type="Pfam" id="PF00027">
    <property type="entry name" value="cNMP_binding"/>
    <property type="match status" value="1"/>
</dbReference>
<dbReference type="CDD" id="cd00038">
    <property type="entry name" value="CAP_ED"/>
    <property type="match status" value="1"/>
</dbReference>
<keyword evidence="7" id="KW-1185">Reference proteome</keyword>
<dbReference type="GO" id="GO:0003700">
    <property type="term" value="F:DNA-binding transcription factor activity"/>
    <property type="evidence" value="ECO:0007669"/>
    <property type="project" value="TreeGrafter"/>
</dbReference>
<sequence length="229" mass="25607">MTEGDFDLLLEAWQKSGLAGKMSTEEVAHLLRQCPCKKETLKRGELYAIGGDKLRDLRIVGKGGIKAEMVGTSGKQLLMDTLTPGRIVAPALLFAEDNALPVTLMANEESILFRMGKEDFRDLMHQSPQLMTNFIGIVSNISVFLMGKIYQLSLRSLQGKIADYLLQIYLKEGNKRLQIDSSWKELADRFGVNRQSLARSLAQLEEEGLLRVEGKSIEILQPHRMAGLE</sequence>
<name>C3JA45_POREA</name>
<keyword evidence="1" id="KW-0805">Transcription regulation</keyword>
<evidence type="ECO:0000256" key="2">
    <source>
        <dbReference type="ARBA" id="ARBA00023125"/>
    </source>
</evidence>
<dbReference type="InterPro" id="IPR000595">
    <property type="entry name" value="cNMP-bd_dom"/>
</dbReference>
<keyword evidence="2" id="KW-0238">DNA-binding</keyword>
<dbReference type="SUPFAM" id="SSF46785">
    <property type="entry name" value="Winged helix' DNA-binding domain"/>
    <property type="match status" value="1"/>
</dbReference>
<dbReference type="EMBL" id="ACNN01000016">
    <property type="protein sequence ID" value="EEN82988.1"/>
    <property type="molecule type" value="Genomic_DNA"/>
</dbReference>
<dbReference type="InterPro" id="IPR012318">
    <property type="entry name" value="HTH_CRP"/>
</dbReference>
<feature type="domain" description="Cyclic nucleotide-binding" evidence="4">
    <location>
        <begin position="18"/>
        <end position="131"/>
    </location>
</feature>
<dbReference type="InterPro" id="IPR018490">
    <property type="entry name" value="cNMP-bd_dom_sf"/>
</dbReference>
<protein>
    <submittedName>
        <fullName evidence="6">Cyclic nucleotide-binding domain protein</fullName>
    </submittedName>
</protein>
<dbReference type="RefSeq" id="WP_004333250.1">
    <property type="nucleotide sequence ID" value="NZ_ACNN01000016.1"/>
</dbReference>
<evidence type="ECO:0000259" key="4">
    <source>
        <dbReference type="PROSITE" id="PS50042"/>
    </source>
</evidence>
<dbReference type="SUPFAM" id="SSF51206">
    <property type="entry name" value="cAMP-binding domain-like"/>
    <property type="match status" value="1"/>
</dbReference>
<dbReference type="InterPro" id="IPR050397">
    <property type="entry name" value="Env_Response_Regulators"/>
</dbReference>
<dbReference type="PROSITE" id="PS51063">
    <property type="entry name" value="HTH_CRP_2"/>
    <property type="match status" value="1"/>
</dbReference>
<dbReference type="PROSITE" id="PS50042">
    <property type="entry name" value="CNMP_BINDING_3"/>
    <property type="match status" value="1"/>
</dbReference>
<keyword evidence="3" id="KW-0804">Transcription</keyword>
<dbReference type="PANTHER" id="PTHR24567:SF58">
    <property type="entry name" value="CYCLIC AMP-BINDING REGULATORY PROTEIN"/>
    <property type="match status" value="1"/>
</dbReference>
<dbReference type="PANTHER" id="PTHR24567">
    <property type="entry name" value="CRP FAMILY TRANSCRIPTIONAL REGULATORY PROTEIN"/>
    <property type="match status" value="1"/>
</dbReference>
<dbReference type="InterPro" id="IPR036390">
    <property type="entry name" value="WH_DNA-bd_sf"/>
</dbReference>
<gene>
    <name evidence="6" type="ORF">POREN0001_0968</name>
</gene>
<dbReference type="GeneID" id="93364792"/>
<dbReference type="GO" id="GO:0005829">
    <property type="term" value="C:cytosol"/>
    <property type="evidence" value="ECO:0007669"/>
    <property type="project" value="TreeGrafter"/>
</dbReference>
<dbReference type="Proteomes" id="UP000004295">
    <property type="component" value="Unassembled WGS sequence"/>
</dbReference>
<comment type="caution">
    <text evidence="6">The sequence shown here is derived from an EMBL/GenBank/DDBJ whole genome shotgun (WGS) entry which is preliminary data.</text>
</comment>
<dbReference type="Gene3D" id="2.60.120.10">
    <property type="entry name" value="Jelly Rolls"/>
    <property type="match status" value="1"/>
</dbReference>
<dbReference type="eggNOG" id="COG0664">
    <property type="taxonomic scope" value="Bacteria"/>
</dbReference>
<accession>C3JA45</accession>
<evidence type="ECO:0000313" key="7">
    <source>
        <dbReference type="Proteomes" id="UP000004295"/>
    </source>
</evidence>
<proteinExistence type="predicted"/>
<evidence type="ECO:0000313" key="6">
    <source>
        <dbReference type="EMBL" id="EEN82988.1"/>
    </source>
</evidence>
<organism evidence="6 7">
    <name type="scientific">Porphyromonas endodontalis (strain ATCC 35406 / DSM 24491 / JCM 8526 / CCUG 16442 / BCRC 14492 / NCTC 13058 / HG 370)</name>
    <name type="common">Bacteroides endodontalis</name>
    <dbReference type="NCBI Taxonomy" id="553175"/>
    <lineage>
        <taxon>Bacteria</taxon>
        <taxon>Pseudomonadati</taxon>
        <taxon>Bacteroidota</taxon>
        <taxon>Bacteroidia</taxon>
        <taxon>Bacteroidales</taxon>
        <taxon>Porphyromonadaceae</taxon>
        <taxon>Porphyromonas</taxon>
    </lineage>
</organism>
<evidence type="ECO:0000256" key="1">
    <source>
        <dbReference type="ARBA" id="ARBA00023015"/>
    </source>
</evidence>